<proteinExistence type="predicted"/>
<organism evidence="2 3">
    <name type="scientific">Pseudoroseomonas cervicalis ATCC 49957</name>
    <dbReference type="NCBI Taxonomy" id="525371"/>
    <lineage>
        <taxon>Bacteria</taxon>
        <taxon>Pseudomonadati</taxon>
        <taxon>Pseudomonadota</taxon>
        <taxon>Alphaproteobacteria</taxon>
        <taxon>Acetobacterales</taxon>
        <taxon>Roseomonadaceae</taxon>
        <taxon>Roseomonas</taxon>
    </lineage>
</organism>
<gene>
    <name evidence="2" type="ORF">HMPREF0731_4471</name>
</gene>
<name>D5RTQ9_9PROT</name>
<feature type="compositionally biased region" description="Basic residues" evidence="1">
    <location>
        <begin position="50"/>
        <end position="63"/>
    </location>
</feature>
<evidence type="ECO:0000313" key="2">
    <source>
        <dbReference type="EMBL" id="EFH09309.1"/>
    </source>
</evidence>
<protein>
    <submittedName>
        <fullName evidence="2">Uncharacterized protein</fullName>
    </submittedName>
</protein>
<accession>D5RTQ9</accession>
<sequence length="79" mass="8005">QRRGAAPPCRGRAADARASGRAGPGARRLHHAGGAGALPRGHAAEADRPLHRRVGGRVPRPCRRPGPGGARRAAGLDAA</sequence>
<dbReference type="EMBL" id="ADVL01000823">
    <property type="protein sequence ID" value="EFH09309.1"/>
    <property type="molecule type" value="Genomic_DNA"/>
</dbReference>
<reference evidence="2 3" key="1">
    <citation type="submission" date="2010-04" db="EMBL/GenBank/DDBJ databases">
        <authorList>
            <person name="Qin X."/>
            <person name="Bachman B."/>
            <person name="Battles P."/>
            <person name="Bell A."/>
            <person name="Bess C."/>
            <person name="Bickham C."/>
            <person name="Chaboub L."/>
            <person name="Chen D."/>
            <person name="Coyle M."/>
            <person name="Deiros D.R."/>
            <person name="Dinh H."/>
            <person name="Forbes L."/>
            <person name="Fowler G."/>
            <person name="Francisco L."/>
            <person name="Fu Q."/>
            <person name="Gubbala S."/>
            <person name="Hale W."/>
            <person name="Han Y."/>
            <person name="Hemphill L."/>
            <person name="Highlander S.K."/>
            <person name="Hirani K."/>
            <person name="Hogues M."/>
            <person name="Jackson L."/>
            <person name="Jakkamsetti A."/>
            <person name="Javaid M."/>
            <person name="Jiang H."/>
            <person name="Korchina V."/>
            <person name="Kovar C."/>
            <person name="Lara F."/>
            <person name="Lee S."/>
            <person name="Mata R."/>
            <person name="Mathew T."/>
            <person name="Moen C."/>
            <person name="Morales K."/>
            <person name="Munidasa M."/>
            <person name="Nazareth L."/>
            <person name="Ngo R."/>
            <person name="Nguyen L."/>
            <person name="Okwuonu G."/>
            <person name="Ongeri F."/>
            <person name="Patil S."/>
            <person name="Petrosino J."/>
            <person name="Pham C."/>
            <person name="Pham P."/>
            <person name="Pu L.-L."/>
            <person name="Puazo M."/>
            <person name="Raj R."/>
            <person name="Reid J."/>
            <person name="Rouhana J."/>
            <person name="Saada N."/>
            <person name="Shang Y."/>
            <person name="Simmons D."/>
            <person name="Thornton R."/>
            <person name="Warren J."/>
            <person name="Weissenberger G."/>
            <person name="Zhang J."/>
            <person name="Zhang L."/>
            <person name="Zhou C."/>
            <person name="Zhu D."/>
            <person name="Muzny D."/>
            <person name="Worley K."/>
            <person name="Gibbs R."/>
        </authorList>
    </citation>
    <scope>NUCLEOTIDE SEQUENCE [LARGE SCALE GENOMIC DNA]</scope>
    <source>
        <strain evidence="2 3">ATCC 49957</strain>
    </source>
</reference>
<dbReference type="AlphaFoldDB" id="D5RTQ9"/>
<comment type="caution">
    <text evidence="2">The sequence shown here is derived from an EMBL/GenBank/DDBJ whole genome shotgun (WGS) entry which is preliminary data.</text>
</comment>
<evidence type="ECO:0000256" key="1">
    <source>
        <dbReference type="SAM" id="MobiDB-lite"/>
    </source>
</evidence>
<feature type="region of interest" description="Disordered" evidence="1">
    <location>
        <begin position="1"/>
        <end position="79"/>
    </location>
</feature>
<keyword evidence="3" id="KW-1185">Reference proteome</keyword>
<dbReference type="Proteomes" id="UP000005324">
    <property type="component" value="Unassembled WGS sequence"/>
</dbReference>
<feature type="compositionally biased region" description="Low complexity" evidence="1">
    <location>
        <begin position="1"/>
        <end position="26"/>
    </location>
</feature>
<feature type="non-terminal residue" evidence="2">
    <location>
        <position position="1"/>
    </location>
</feature>
<dbReference type="HOGENOM" id="CLU_2595846_0_0_5"/>
<feature type="compositionally biased region" description="Low complexity" evidence="1">
    <location>
        <begin position="70"/>
        <end position="79"/>
    </location>
</feature>
<evidence type="ECO:0000313" key="3">
    <source>
        <dbReference type="Proteomes" id="UP000005324"/>
    </source>
</evidence>